<dbReference type="SUPFAM" id="SSF49417">
    <property type="entry name" value="p53-like transcription factors"/>
    <property type="match status" value="1"/>
</dbReference>
<feature type="region of interest" description="Disordered" evidence="7">
    <location>
        <begin position="99"/>
        <end position="149"/>
    </location>
</feature>
<accession>A0AA47MRR4</accession>
<evidence type="ECO:0000256" key="4">
    <source>
        <dbReference type="ARBA" id="ARBA00023163"/>
    </source>
</evidence>
<evidence type="ECO:0000259" key="8">
    <source>
        <dbReference type="PROSITE" id="PS50252"/>
    </source>
</evidence>
<dbReference type="PROSITE" id="PS01283">
    <property type="entry name" value="TBOX_1"/>
    <property type="match status" value="1"/>
</dbReference>
<evidence type="ECO:0000313" key="10">
    <source>
        <dbReference type="Proteomes" id="UP001174136"/>
    </source>
</evidence>
<dbReference type="InterPro" id="IPR032385">
    <property type="entry name" value="T-box_assoc"/>
</dbReference>
<comment type="caution">
    <text evidence="9">The sequence shown here is derived from an EMBL/GenBank/DDBJ whole genome shotgun (WGS) entry which is preliminary data.</text>
</comment>
<dbReference type="Gene3D" id="2.60.40.820">
    <property type="entry name" value="Transcription factor, T-box"/>
    <property type="match status" value="1"/>
</dbReference>
<evidence type="ECO:0000256" key="5">
    <source>
        <dbReference type="ARBA" id="ARBA00023242"/>
    </source>
</evidence>
<dbReference type="AlphaFoldDB" id="A0AA47MRR4"/>
<dbReference type="InterPro" id="IPR008967">
    <property type="entry name" value="p53-like_TF_DNA-bd_sf"/>
</dbReference>
<dbReference type="InterPro" id="IPR046360">
    <property type="entry name" value="T-box_DNA-bd"/>
</dbReference>
<dbReference type="GO" id="GO:0000978">
    <property type="term" value="F:RNA polymerase II cis-regulatory region sequence-specific DNA binding"/>
    <property type="evidence" value="ECO:0007669"/>
    <property type="project" value="InterPro"/>
</dbReference>
<sequence length="798" mass="84866">MICSDNDTLGLPFPCRAGPWPRGHRGSSQTHLDFYGWSWVGGLCMGVGHSVQASQGKTNCSLHPHSRPTDTQGETMQLENILPSSSISLPKTFYNLSSSDSANNSPVSSHIEYQEVDRTESDPPKKYLGGMLGEGEGGDSFPGTKTERKGGSPVLGGIGVIGVGVVGVGEDDLTTIGGSGRRYTIDDLGSDRYFISSSSSASSQVGSDLANPCSLFPYAAAQTGASVYGAAGGASRYAAAAAAASLHYGSVLPPPPPQLPSHHHHHHAGFTCSSSSGRGQFGAGGGGGGGGGYQFGQGPGCLYPASYPATGSSLGAMSAAGARAQVYLCNRPLWLKFHRHQTEMIITKQGRRMFPFLSFNITGLNLTAHYNVFVEVILADPNHWRFQGGKWVTCGKADNNMQGNKMYVHPESPNTGAHWMRQEISFGKLKLTNNKGANNNNTQMIVLQSLHKYQPRLHIVEVTEEGVEDMSNEAKTQTFTFPENQFIAVTAYQNTDITQLKIDHNPFAKGFRDNYDSMYTAPESDRLTPSPTDSPRSHQIVPGARYAMQPFFQDQFVNQLPQSRFYGGGGERAVPQTSGLLSPQGEDAAAAAAAAAAASTQRWFVTPVQQAGSNKLDLAYDNDYSSSAGGGGGGLLSYGIKPLPLQTSHHHHHALSYYPDSAFASMAAAGWGARSSFQRKVSAGLPWSPRPSPPAFLPEEPPPPVLGGPAAKDKLTEDGAAPPPPAAAWAETSLRSVDSTDSGVYSMVCKRRRMSPPTGGGSSSTDNSPSIKCEDLTADEYNKDNPKGMGYYAFYTSP</sequence>
<comment type="subcellular location">
    <subcellularLocation>
        <location evidence="1 6">Nucleus</location>
    </subcellularLocation>
</comment>
<dbReference type="GO" id="GO:0001707">
    <property type="term" value="P:mesoderm formation"/>
    <property type="evidence" value="ECO:0007669"/>
    <property type="project" value="TreeGrafter"/>
</dbReference>
<evidence type="ECO:0000313" key="9">
    <source>
        <dbReference type="EMBL" id="KAK0145433.1"/>
    </source>
</evidence>
<comment type="caution">
    <text evidence="6">Lacks conserved residue(s) required for the propagation of feature annotation.</text>
</comment>
<feature type="compositionally biased region" description="Gly residues" evidence="7">
    <location>
        <begin position="130"/>
        <end position="140"/>
    </location>
</feature>
<dbReference type="Pfam" id="PF00907">
    <property type="entry name" value="T-box"/>
    <property type="match status" value="1"/>
</dbReference>
<dbReference type="PROSITE" id="PS01264">
    <property type="entry name" value="TBOX_2"/>
    <property type="match status" value="1"/>
</dbReference>
<evidence type="ECO:0000256" key="2">
    <source>
        <dbReference type="ARBA" id="ARBA00023015"/>
    </source>
</evidence>
<dbReference type="SMART" id="SM00425">
    <property type="entry name" value="TBOX"/>
    <property type="match status" value="1"/>
</dbReference>
<evidence type="ECO:0000256" key="3">
    <source>
        <dbReference type="ARBA" id="ARBA00023125"/>
    </source>
</evidence>
<dbReference type="FunFam" id="2.60.40.820:FF:000004">
    <property type="entry name" value="T-box, brain 1"/>
    <property type="match status" value="1"/>
</dbReference>
<keyword evidence="2" id="KW-0805">Transcription regulation</keyword>
<feature type="compositionally biased region" description="Polar residues" evidence="7">
    <location>
        <begin position="733"/>
        <end position="743"/>
    </location>
</feature>
<proteinExistence type="predicted"/>
<dbReference type="GO" id="GO:0000981">
    <property type="term" value="F:DNA-binding transcription factor activity, RNA polymerase II-specific"/>
    <property type="evidence" value="ECO:0007669"/>
    <property type="project" value="TreeGrafter"/>
</dbReference>
<feature type="region of interest" description="Disordered" evidence="7">
    <location>
        <begin position="684"/>
        <end position="788"/>
    </location>
</feature>
<dbReference type="PRINTS" id="PR00937">
    <property type="entry name" value="TBOX"/>
</dbReference>
<gene>
    <name evidence="9" type="primary">eomes_0</name>
    <name evidence="9" type="ORF">N1851_015644</name>
</gene>
<dbReference type="GO" id="GO:0001714">
    <property type="term" value="P:endodermal cell fate specification"/>
    <property type="evidence" value="ECO:0007669"/>
    <property type="project" value="TreeGrafter"/>
</dbReference>
<dbReference type="PANTHER" id="PTHR11267:SF13">
    <property type="entry name" value="EOMESODERMIN HOMOLOG"/>
    <property type="match status" value="1"/>
</dbReference>
<dbReference type="InterPro" id="IPR036960">
    <property type="entry name" value="T-box_sf"/>
</dbReference>
<name>A0AA47MRR4_MERPO</name>
<keyword evidence="5 6" id="KW-0539">Nucleus</keyword>
<dbReference type="EMBL" id="JAOPHQ010002856">
    <property type="protein sequence ID" value="KAK0145433.1"/>
    <property type="molecule type" value="Genomic_DNA"/>
</dbReference>
<feature type="compositionally biased region" description="Basic and acidic residues" evidence="7">
    <location>
        <begin position="112"/>
        <end position="125"/>
    </location>
</feature>
<dbReference type="GO" id="GO:0045893">
    <property type="term" value="P:positive regulation of DNA-templated transcription"/>
    <property type="evidence" value="ECO:0007669"/>
    <property type="project" value="InterPro"/>
</dbReference>
<dbReference type="InterPro" id="IPR018186">
    <property type="entry name" value="TF_T-box_CS"/>
</dbReference>
<dbReference type="PANTHER" id="PTHR11267">
    <property type="entry name" value="T-BOX PROTEIN-RELATED"/>
    <property type="match status" value="1"/>
</dbReference>
<dbReference type="InterPro" id="IPR001699">
    <property type="entry name" value="TF_T-box"/>
</dbReference>
<feature type="compositionally biased region" description="Low complexity" evidence="7">
    <location>
        <begin position="99"/>
        <end position="109"/>
    </location>
</feature>
<organism evidence="9 10">
    <name type="scientific">Merluccius polli</name>
    <name type="common">Benguela hake</name>
    <name type="synonym">Merluccius cadenati</name>
    <dbReference type="NCBI Taxonomy" id="89951"/>
    <lineage>
        <taxon>Eukaryota</taxon>
        <taxon>Metazoa</taxon>
        <taxon>Chordata</taxon>
        <taxon>Craniata</taxon>
        <taxon>Vertebrata</taxon>
        <taxon>Euteleostomi</taxon>
        <taxon>Actinopterygii</taxon>
        <taxon>Neopterygii</taxon>
        <taxon>Teleostei</taxon>
        <taxon>Neoteleostei</taxon>
        <taxon>Acanthomorphata</taxon>
        <taxon>Zeiogadaria</taxon>
        <taxon>Gadariae</taxon>
        <taxon>Gadiformes</taxon>
        <taxon>Gadoidei</taxon>
        <taxon>Merlucciidae</taxon>
        <taxon>Merluccius</taxon>
    </lineage>
</organism>
<dbReference type="GO" id="GO:0000785">
    <property type="term" value="C:chromatin"/>
    <property type="evidence" value="ECO:0007669"/>
    <property type="project" value="TreeGrafter"/>
</dbReference>
<feature type="compositionally biased region" description="Basic and acidic residues" evidence="7">
    <location>
        <begin position="772"/>
        <end position="786"/>
    </location>
</feature>
<feature type="compositionally biased region" description="Pro residues" evidence="7">
    <location>
        <begin position="688"/>
        <end position="706"/>
    </location>
</feature>
<evidence type="ECO:0000256" key="1">
    <source>
        <dbReference type="ARBA" id="ARBA00004123"/>
    </source>
</evidence>
<dbReference type="GO" id="GO:0002302">
    <property type="term" value="P:CD8-positive, alpha-beta T cell differentiation involved in immune response"/>
    <property type="evidence" value="ECO:0007669"/>
    <property type="project" value="TreeGrafter"/>
</dbReference>
<evidence type="ECO:0000256" key="7">
    <source>
        <dbReference type="SAM" id="MobiDB-lite"/>
    </source>
</evidence>
<dbReference type="PROSITE" id="PS50252">
    <property type="entry name" value="TBOX_3"/>
    <property type="match status" value="1"/>
</dbReference>
<reference evidence="9" key="1">
    <citation type="journal article" date="2023" name="Front. Mar. Sci.">
        <title>A new Merluccius polli reference genome to investigate the effects of global change in West African waters.</title>
        <authorList>
            <person name="Mateo J.L."/>
            <person name="Blanco-Fernandez C."/>
            <person name="Garcia-Vazquez E."/>
            <person name="Machado-Schiaffino G."/>
        </authorList>
    </citation>
    <scope>NUCLEOTIDE SEQUENCE</scope>
    <source>
        <strain evidence="9">C29</strain>
        <tissue evidence="9">Fin</tissue>
    </source>
</reference>
<feature type="domain" description="T-box" evidence="8">
    <location>
        <begin position="328"/>
        <end position="513"/>
    </location>
</feature>
<dbReference type="Pfam" id="PF16176">
    <property type="entry name" value="T-box_assoc"/>
    <property type="match status" value="1"/>
</dbReference>
<keyword evidence="4" id="KW-0804">Transcription</keyword>
<keyword evidence="10" id="KW-1185">Reference proteome</keyword>
<dbReference type="GO" id="GO:0005634">
    <property type="term" value="C:nucleus"/>
    <property type="evidence" value="ECO:0007669"/>
    <property type="project" value="UniProtKB-SubCell"/>
</dbReference>
<feature type="region of interest" description="Disordered" evidence="7">
    <location>
        <begin position="253"/>
        <end position="275"/>
    </location>
</feature>
<evidence type="ECO:0000256" key="6">
    <source>
        <dbReference type="PROSITE-ProRule" id="PRU00201"/>
    </source>
</evidence>
<dbReference type="Proteomes" id="UP001174136">
    <property type="component" value="Unassembled WGS sequence"/>
</dbReference>
<protein>
    <submittedName>
        <fullName evidence="9">Eomesodermin</fullName>
    </submittedName>
</protein>
<keyword evidence="3 6" id="KW-0238">DNA-binding</keyword>